<organism evidence="11 12">
    <name type="scientific">Dactylonectria macrodidyma</name>
    <dbReference type="NCBI Taxonomy" id="307937"/>
    <lineage>
        <taxon>Eukaryota</taxon>
        <taxon>Fungi</taxon>
        <taxon>Dikarya</taxon>
        <taxon>Ascomycota</taxon>
        <taxon>Pezizomycotina</taxon>
        <taxon>Sordariomycetes</taxon>
        <taxon>Hypocreomycetidae</taxon>
        <taxon>Hypocreales</taxon>
        <taxon>Nectriaceae</taxon>
        <taxon>Dactylonectria</taxon>
    </lineage>
</organism>
<evidence type="ECO:0000256" key="7">
    <source>
        <dbReference type="ARBA" id="ARBA00023136"/>
    </source>
</evidence>
<dbReference type="Gene3D" id="1.20.1250.20">
    <property type="entry name" value="MFS general substrate transporter like domains"/>
    <property type="match status" value="2"/>
</dbReference>
<comment type="subcellular location">
    <subcellularLocation>
        <location evidence="1">Endomembrane system</location>
        <topology evidence="1">Multi-pass membrane protein</topology>
    </subcellularLocation>
</comment>
<feature type="transmembrane region" description="Helical" evidence="10">
    <location>
        <begin position="264"/>
        <end position="290"/>
    </location>
</feature>
<evidence type="ECO:0000313" key="11">
    <source>
        <dbReference type="EMBL" id="KAH7146278.1"/>
    </source>
</evidence>
<feature type="region of interest" description="Disordered" evidence="9">
    <location>
        <begin position="1"/>
        <end position="28"/>
    </location>
</feature>
<evidence type="ECO:0000256" key="4">
    <source>
        <dbReference type="ARBA" id="ARBA00022692"/>
    </source>
</evidence>
<evidence type="ECO:0000313" key="12">
    <source>
        <dbReference type="Proteomes" id="UP000738349"/>
    </source>
</evidence>
<evidence type="ECO:0000256" key="6">
    <source>
        <dbReference type="ARBA" id="ARBA00023065"/>
    </source>
</evidence>
<proteinExistence type="inferred from homology"/>
<evidence type="ECO:0000256" key="2">
    <source>
        <dbReference type="ARBA" id="ARBA00008335"/>
    </source>
</evidence>
<dbReference type="FunFam" id="1.20.1250.20:FF:000197">
    <property type="entry name" value="Siderophore iron transporter 1"/>
    <property type="match status" value="1"/>
</dbReference>
<protein>
    <submittedName>
        <fullName evidence="11">Major facilitator superfamily domain-containing protein</fullName>
    </submittedName>
</protein>
<keyword evidence="7 10" id="KW-0472">Membrane</keyword>
<feature type="transmembrane region" description="Helical" evidence="10">
    <location>
        <begin position="53"/>
        <end position="71"/>
    </location>
</feature>
<evidence type="ECO:0000256" key="5">
    <source>
        <dbReference type="ARBA" id="ARBA00022989"/>
    </source>
</evidence>
<evidence type="ECO:0000256" key="1">
    <source>
        <dbReference type="ARBA" id="ARBA00004127"/>
    </source>
</evidence>
<dbReference type="GO" id="GO:0005886">
    <property type="term" value="C:plasma membrane"/>
    <property type="evidence" value="ECO:0007669"/>
    <property type="project" value="TreeGrafter"/>
</dbReference>
<evidence type="ECO:0000256" key="9">
    <source>
        <dbReference type="SAM" id="MobiDB-lite"/>
    </source>
</evidence>
<dbReference type="PANTHER" id="PTHR23501:SF92">
    <property type="entry name" value="GLUTATHIONE EXCHANGER 1-RELATED"/>
    <property type="match status" value="1"/>
</dbReference>
<keyword evidence="5 10" id="KW-1133">Transmembrane helix</keyword>
<accession>A0A9P9EX69</accession>
<dbReference type="Proteomes" id="UP000738349">
    <property type="component" value="Unassembled WGS sequence"/>
</dbReference>
<keyword evidence="6" id="KW-0406">Ion transport</keyword>
<keyword evidence="3" id="KW-0813">Transport</keyword>
<feature type="transmembrane region" description="Helical" evidence="10">
    <location>
        <begin position="342"/>
        <end position="367"/>
    </location>
</feature>
<keyword evidence="12" id="KW-1185">Reference proteome</keyword>
<evidence type="ECO:0000256" key="3">
    <source>
        <dbReference type="ARBA" id="ARBA00022448"/>
    </source>
</evidence>
<dbReference type="OrthoDB" id="4088837at2759"/>
<dbReference type="GO" id="GO:0005768">
    <property type="term" value="C:endosome"/>
    <property type="evidence" value="ECO:0007669"/>
    <property type="project" value="TreeGrafter"/>
</dbReference>
<feature type="transmembrane region" description="Helical" evidence="10">
    <location>
        <begin position="404"/>
        <end position="423"/>
    </location>
</feature>
<feature type="transmembrane region" description="Helical" evidence="10">
    <location>
        <begin position="465"/>
        <end position="492"/>
    </location>
</feature>
<reference evidence="11" key="1">
    <citation type="journal article" date="2021" name="Nat. Commun.">
        <title>Genetic determinants of endophytism in the Arabidopsis root mycobiome.</title>
        <authorList>
            <person name="Mesny F."/>
            <person name="Miyauchi S."/>
            <person name="Thiergart T."/>
            <person name="Pickel B."/>
            <person name="Atanasova L."/>
            <person name="Karlsson M."/>
            <person name="Huettel B."/>
            <person name="Barry K.W."/>
            <person name="Haridas S."/>
            <person name="Chen C."/>
            <person name="Bauer D."/>
            <person name="Andreopoulos W."/>
            <person name="Pangilinan J."/>
            <person name="LaButti K."/>
            <person name="Riley R."/>
            <person name="Lipzen A."/>
            <person name="Clum A."/>
            <person name="Drula E."/>
            <person name="Henrissat B."/>
            <person name="Kohler A."/>
            <person name="Grigoriev I.V."/>
            <person name="Martin F.M."/>
            <person name="Hacquard S."/>
        </authorList>
    </citation>
    <scope>NUCLEOTIDE SEQUENCE</scope>
    <source>
        <strain evidence="11">MPI-CAGE-AT-0147</strain>
    </source>
</reference>
<name>A0A9P9EX69_9HYPO</name>
<feature type="transmembrane region" description="Helical" evidence="10">
    <location>
        <begin position="435"/>
        <end position="453"/>
    </location>
</feature>
<dbReference type="PANTHER" id="PTHR23501">
    <property type="entry name" value="MAJOR FACILITATOR SUPERFAMILY"/>
    <property type="match status" value="1"/>
</dbReference>
<dbReference type="Pfam" id="PF07690">
    <property type="entry name" value="MFS_1"/>
    <property type="match status" value="1"/>
</dbReference>
<dbReference type="AlphaFoldDB" id="A0A9P9EX69"/>
<feature type="transmembrane region" description="Helical" evidence="10">
    <location>
        <begin position="302"/>
        <end position="321"/>
    </location>
</feature>
<sequence length="590" mass="63862">MSSPVPENLGPEDEKHPQQLGAEQPHPVGLKGLRDVKSPGVVRIQAISSCITPIDRIFIFFGVFLVAYAYGLDGTVRYTYQPYATASFSNHSLVSTVATLRAVIAAAAQPTSAKIADVFGRVELIILSVFFYVLGTIVESISNNVSQFAAGAIIYQIGYTMIILLVEVIVADITSTKARLFFSYIPALPFIINTWVSGDLTEAVLGATSWHWGVGMWCIIYPVCALPLIISLSIVGRRAKKSGKLDSYKSSFQQLGFQNLAVELFWLLDTIGIILLIAVFSLILVPLTIAGGFQAAWDSPQVVAPLVIGFVCIPVFIIWELKAPHPLVPFALMKDRAIWAPMGIAVLLNFSWTMQGDYLYTVLIVAFNFSIKAATRVTSLYSFTSVLTGTILGLIVYKVRRLKIFIVTGTCLFLVAFGVLYHYRADPSSSGRAGVIGAQVFLGFAGGMFPYPAQAALQAFTKHENLAVMTGVYLATYNVGSALGNAVSGAIWTQILPSTLAKNLANINETLAVTAYADPFTAALEWPMGTPERAAIVDSYQGVQRYLTITGMCLCIPLIGFSLCLRNPKLTGAQNLVEGDKSNTNEQTSV</sequence>
<feature type="transmembrane region" description="Helical" evidence="10">
    <location>
        <begin position="210"/>
        <end position="235"/>
    </location>
</feature>
<feature type="transmembrane region" description="Helical" evidence="10">
    <location>
        <begin position="546"/>
        <end position="565"/>
    </location>
</feature>
<dbReference type="GO" id="GO:0005774">
    <property type="term" value="C:vacuolar membrane"/>
    <property type="evidence" value="ECO:0007669"/>
    <property type="project" value="TreeGrafter"/>
</dbReference>
<gene>
    <name evidence="11" type="ORF">EDB81DRAFT_486424</name>
</gene>
<feature type="transmembrane region" description="Helical" evidence="10">
    <location>
        <begin position="379"/>
        <end position="397"/>
    </location>
</feature>
<comment type="caution">
    <text evidence="11">The sequence shown here is derived from an EMBL/GenBank/DDBJ whole genome shotgun (WGS) entry which is preliminary data.</text>
</comment>
<feature type="transmembrane region" description="Helical" evidence="10">
    <location>
        <begin position="122"/>
        <end position="142"/>
    </location>
</feature>
<comment type="similarity">
    <text evidence="2">Belongs to the major facilitator superfamily.</text>
</comment>
<evidence type="ECO:0000256" key="10">
    <source>
        <dbReference type="SAM" id="Phobius"/>
    </source>
</evidence>
<feature type="transmembrane region" description="Helical" evidence="10">
    <location>
        <begin position="181"/>
        <end position="198"/>
    </location>
</feature>
<dbReference type="InterPro" id="IPR011701">
    <property type="entry name" value="MFS"/>
</dbReference>
<dbReference type="InterPro" id="IPR036259">
    <property type="entry name" value="MFS_trans_sf"/>
</dbReference>
<evidence type="ECO:0000256" key="8">
    <source>
        <dbReference type="ARBA" id="ARBA00023180"/>
    </source>
</evidence>
<dbReference type="EMBL" id="JAGMUV010000008">
    <property type="protein sequence ID" value="KAH7146278.1"/>
    <property type="molecule type" value="Genomic_DNA"/>
</dbReference>
<feature type="transmembrane region" description="Helical" evidence="10">
    <location>
        <begin position="148"/>
        <end position="169"/>
    </location>
</feature>
<keyword evidence="8" id="KW-0325">Glycoprotein</keyword>
<dbReference type="SUPFAM" id="SSF103473">
    <property type="entry name" value="MFS general substrate transporter"/>
    <property type="match status" value="1"/>
</dbReference>
<dbReference type="GO" id="GO:0015343">
    <property type="term" value="F:siderophore-iron transmembrane transporter activity"/>
    <property type="evidence" value="ECO:0007669"/>
    <property type="project" value="TreeGrafter"/>
</dbReference>
<keyword evidence="4 10" id="KW-0812">Transmembrane</keyword>